<reference evidence="2" key="2">
    <citation type="submission" date="2020-09" db="EMBL/GenBank/DDBJ databases">
        <authorList>
            <person name="Sun Q."/>
            <person name="Ohkuma M."/>
        </authorList>
    </citation>
    <scope>NUCLEOTIDE SEQUENCE</scope>
    <source>
        <strain evidence="2">JCM 3313</strain>
    </source>
</reference>
<comment type="caution">
    <text evidence="2">The sequence shown here is derived from an EMBL/GenBank/DDBJ whole genome shotgun (WGS) entry which is preliminary data.</text>
</comment>
<dbReference type="InterPro" id="IPR036390">
    <property type="entry name" value="WH_DNA-bd_sf"/>
</dbReference>
<proteinExistence type="predicted"/>
<dbReference type="SUPFAM" id="SSF46785">
    <property type="entry name" value="Winged helix' DNA-binding domain"/>
    <property type="match status" value="1"/>
</dbReference>
<dbReference type="InterPro" id="IPR011991">
    <property type="entry name" value="ArsR-like_HTH"/>
</dbReference>
<dbReference type="EMBL" id="BMRG01000004">
    <property type="protein sequence ID" value="GGP54489.1"/>
    <property type="molecule type" value="Genomic_DNA"/>
</dbReference>
<organism evidence="2 3">
    <name type="scientific">Saccharothrix coeruleofusca</name>
    <dbReference type="NCBI Taxonomy" id="33919"/>
    <lineage>
        <taxon>Bacteria</taxon>
        <taxon>Bacillati</taxon>
        <taxon>Actinomycetota</taxon>
        <taxon>Actinomycetes</taxon>
        <taxon>Pseudonocardiales</taxon>
        <taxon>Pseudonocardiaceae</taxon>
        <taxon>Saccharothrix</taxon>
    </lineage>
</organism>
<evidence type="ECO:0000259" key="1">
    <source>
        <dbReference type="SMART" id="SM00418"/>
    </source>
</evidence>
<protein>
    <recommendedName>
        <fullName evidence="1">HTH arsR-type domain-containing protein</fullName>
    </recommendedName>
</protein>
<dbReference type="SMART" id="SM00418">
    <property type="entry name" value="HTH_ARSR"/>
    <property type="match status" value="1"/>
</dbReference>
<evidence type="ECO:0000313" key="3">
    <source>
        <dbReference type="Proteomes" id="UP000639606"/>
    </source>
</evidence>
<feature type="domain" description="HTH arsR-type" evidence="1">
    <location>
        <begin position="21"/>
        <end position="106"/>
    </location>
</feature>
<dbReference type="Gene3D" id="1.10.10.10">
    <property type="entry name" value="Winged helix-like DNA-binding domain superfamily/Winged helix DNA-binding domain"/>
    <property type="match status" value="1"/>
</dbReference>
<accession>A0A918EE99</accession>
<gene>
    <name evidence="2" type="ORF">GCM10010185_28750</name>
</gene>
<dbReference type="GO" id="GO:0003700">
    <property type="term" value="F:DNA-binding transcription factor activity"/>
    <property type="evidence" value="ECO:0007669"/>
    <property type="project" value="InterPro"/>
</dbReference>
<name>A0A918EE99_9PSEU</name>
<dbReference type="Pfam" id="PF12840">
    <property type="entry name" value="HTH_20"/>
    <property type="match status" value="1"/>
</dbReference>
<keyword evidence="3" id="KW-1185">Reference proteome</keyword>
<dbReference type="InterPro" id="IPR036388">
    <property type="entry name" value="WH-like_DNA-bd_sf"/>
</dbReference>
<dbReference type="Proteomes" id="UP000639606">
    <property type="component" value="Unassembled WGS sequence"/>
</dbReference>
<dbReference type="InterPro" id="IPR001845">
    <property type="entry name" value="HTH_ArsR_DNA-bd_dom"/>
</dbReference>
<sequence>MWEFSISGYAPAMRRRPATAQEAKALSHPLRLRVLRLCGQQELTNKQLADRLDRDPGTVLYHVRQLVRAGLLEQGPVRAGDSGALEKPYRSTERSWWLGAPEEEVEPDSPLAPVEAFQDELREAGAGSVRTVARFSLHLSEEDLAELDRRIGAVLDEYADTEHQRLDRPVHGGILVIHRMAE</sequence>
<evidence type="ECO:0000313" key="2">
    <source>
        <dbReference type="EMBL" id="GGP54489.1"/>
    </source>
</evidence>
<dbReference type="CDD" id="cd00090">
    <property type="entry name" value="HTH_ARSR"/>
    <property type="match status" value="1"/>
</dbReference>
<dbReference type="AlphaFoldDB" id="A0A918EE99"/>
<reference evidence="2" key="1">
    <citation type="journal article" date="2014" name="Int. J. Syst. Evol. Microbiol.">
        <title>Complete genome sequence of Corynebacterium casei LMG S-19264T (=DSM 44701T), isolated from a smear-ripened cheese.</title>
        <authorList>
            <consortium name="US DOE Joint Genome Institute (JGI-PGF)"/>
            <person name="Walter F."/>
            <person name="Albersmeier A."/>
            <person name="Kalinowski J."/>
            <person name="Ruckert C."/>
        </authorList>
    </citation>
    <scope>NUCLEOTIDE SEQUENCE</scope>
    <source>
        <strain evidence="2">JCM 3313</strain>
    </source>
</reference>